<dbReference type="OrthoDB" id="9155960at2"/>
<feature type="region of interest" description="Disordered" evidence="5">
    <location>
        <begin position="287"/>
        <end position="309"/>
    </location>
</feature>
<comment type="caution">
    <text evidence="6">The sequence shown here is derived from an EMBL/GenBank/DDBJ whole genome shotgun (WGS) entry which is preliminary data.</text>
</comment>
<dbReference type="PANTHER" id="PTHR37418">
    <property type="entry name" value="3-KETO-5-AMINOHEXANOATE CLEAVAGE ENZYME-RELATED"/>
    <property type="match status" value="1"/>
</dbReference>
<gene>
    <name evidence="6" type="ORF">AWB79_03527</name>
</gene>
<evidence type="ECO:0000313" key="7">
    <source>
        <dbReference type="Proteomes" id="UP000054851"/>
    </source>
</evidence>
<dbReference type="Pfam" id="PF05853">
    <property type="entry name" value="BKACE"/>
    <property type="match status" value="1"/>
</dbReference>
<dbReference type="Proteomes" id="UP000054851">
    <property type="component" value="Unassembled WGS sequence"/>
</dbReference>
<dbReference type="Gene3D" id="3.20.20.70">
    <property type="entry name" value="Aldolase class I"/>
    <property type="match status" value="1"/>
</dbReference>
<reference evidence="6" key="1">
    <citation type="submission" date="2016-01" db="EMBL/GenBank/DDBJ databases">
        <authorList>
            <person name="Peeters C."/>
        </authorList>
    </citation>
    <scope>NUCLEOTIDE SEQUENCE</scope>
    <source>
        <strain evidence="6">LMG 29322</strain>
    </source>
</reference>
<dbReference type="PANTHER" id="PTHR37418:SF2">
    <property type="entry name" value="3-KETO-5-AMINOHEXANOATE CLEAVAGE ENZYME"/>
    <property type="match status" value="1"/>
</dbReference>
<keyword evidence="4" id="KW-0862">Zinc</keyword>
<protein>
    <submittedName>
        <fullName evidence="6">PF05853 family protein</fullName>
    </submittedName>
</protein>
<keyword evidence="2" id="KW-0808">Transferase</keyword>
<dbReference type="RefSeq" id="WP_061168710.1">
    <property type="nucleotide sequence ID" value="NZ_FCOA02000011.1"/>
</dbReference>
<dbReference type="EMBL" id="FCOA02000011">
    <property type="protein sequence ID" value="SAK68314.1"/>
    <property type="molecule type" value="Genomic_DNA"/>
</dbReference>
<dbReference type="AlphaFoldDB" id="A0A158BE15"/>
<feature type="compositionally biased region" description="Basic and acidic residues" evidence="5">
    <location>
        <begin position="295"/>
        <end position="309"/>
    </location>
</feature>
<evidence type="ECO:0000256" key="2">
    <source>
        <dbReference type="ARBA" id="ARBA00022679"/>
    </source>
</evidence>
<dbReference type="GO" id="GO:0046872">
    <property type="term" value="F:metal ion binding"/>
    <property type="evidence" value="ECO:0007669"/>
    <property type="project" value="UniProtKB-KW"/>
</dbReference>
<sequence length="309" mass="33220">MNHEVIVTCAVTGAGDTTSRHPAIPVTPKQIAEAAIEAARAGATVAHCHVRDPHTGRGSRDPALYREVVDRIRSSDVDVIINLTAGMGGDLEIGPGEDPMRFGKGTDLVGGLTRLAHVEELLPEICTLDCGTLNFGDGDYIYVSTPAQLRAGAKRIQELGVKPELEIFDTGHLWFANQLLKEGLLDDPPLFQLCMGIPWGAPPDTGTMKAMVDNLPPGAHWAGFGIGRMQMPMVAQAMLLGGHVRVGLEDNLWLDRGVHATNGSLVQRAIEIIERLGARALTPAEGRRKLGLPPRGERPLEKRALEQIA</sequence>
<keyword evidence="7" id="KW-1185">Reference proteome</keyword>
<accession>A0A158BE15</accession>
<dbReference type="GO" id="GO:0043720">
    <property type="term" value="F:3-keto-5-aminohexanoate cleavage activity"/>
    <property type="evidence" value="ECO:0007669"/>
    <property type="project" value="InterPro"/>
</dbReference>
<evidence type="ECO:0000256" key="3">
    <source>
        <dbReference type="ARBA" id="ARBA00022723"/>
    </source>
</evidence>
<comment type="cofactor">
    <cofactor evidence="1">
        <name>Zn(2+)</name>
        <dbReference type="ChEBI" id="CHEBI:29105"/>
    </cofactor>
</comment>
<dbReference type="InterPro" id="IPR008567">
    <property type="entry name" value="BKACE"/>
</dbReference>
<keyword evidence="3" id="KW-0479">Metal-binding</keyword>
<evidence type="ECO:0000256" key="4">
    <source>
        <dbReference type="ARBA" id="ARBA00022833"/>
    </source>
</evidence>
<dbReference type="STRING" id="1777140.AWB79_03527"/>
<organism evidence="6 7">
    <name type="scientific">Caballeronia hypogeia</name>
    <dbReference type="NCBI Taxonomy" id="1777140"/>
    <lineage>
        <taxon>Bacteria</taxon>
        <taxon>Pseudomonadati</taxon>
        <taxon>Pseudomonadota</taxon>
        <taxon>Betaproteobacteria</taxon>
        <taxon>Burkholderiales</taxon>
        <taxon>Burkholderiaceae</taxon>
        <taxon>Caballeronia</taxon>
    </lineage>
</organism>
<dbReference type="InterPro" id="IPR013785">
    <property type="entry name" value="Aldolase_TIM"/>
</dbReference>
<name>A0A158BE15_9BURK</name>
<evidence type="ECO:0000256" key="1">
    <source>
        <dbReference type="ARBA" id="ARBA00001947"/>
    </source>
</evidence>
<evidence type="ECO:0000256" key="5">
    <source>
        <dbReference type="SAM" id="MobiDB-lite"/>
    </source>
</evidence>
<proteinExistence type="predicted"/>
<evidence type="ECO:0000313" key="6">
    <source>
        <dbReference type="EMBL" id="SAK68314.1"/>
    </source>
</evidence>